<name>A0A3E2NPU6_9SPHI</name>
<gene>
    <name evidence="1" type="ORF">DYU05_12650</name>
</gene>
<reference evidence="1 2" key="1">
    <citation type="submission" date="2018-08" db="EMBL/GenBank/DDBJ databases">
        <title>Mucilaginibacter terrae sp. nov., isolated from manganese diggings.</title>
        <authorList>
            <person name="Huang Y."/>
            <person name="Zhou Z."/>
        </authorList>
    </citation>
    <scope>NUCLEOTIDE SEQUENCE [LARGE SCALE GENOMIC DNA]</scope>
    <source>
        <strain evidence="1 2">ZH6</strain>
    </source>
</reference>
<dbReference type="AlphaFoldDB" id="A0A3E2NPU6"/>
<dbReference type="EMBL" id="QWDE01000002">
    <property type="protein sequence ID" value="RFZ82997.1"/>
    <property type="molecule type" value="Genomic_DNA"/>
</dbReference>
<sequence length="294" mass="34341">MSYNPYQYDELVDPKYVRFIKPEFVLNSSISNEALLIRILTGTLRCTNLITSDSFDQYDNYFILGRDTNAVVKSTTIRTCLEPEISFTKVCEFLKSSTTLNNSFFENLLIEVTSCFYRRQKGHNTMAFLHLYRSLEYISYSFPLIYASHSRDYYGTFDRIKNYFDASKNELLFFDAFVKKLFNGLGYLDTPVTFNFNSLVPQINKNHYNIFKLFIPNEKILSDSKNLSVTTSYDQILDLCVNLRNRYFHFAMGGKRNIKGTDILESDILFGIINDELLNWIALIYNEILKTFCA</sequence>
<dbReference type="OrthoDB" id="980779at2"/>
<accession>A0A3E2NPU6</accession>
<comment type="caution">
    <text evidence="1">The sequence shown here is derived from an EMBL/GenBank/DDBJ whole genome shotgun (WGS) entry which is preliminary data.</text>
</comment>
<evidence type="ECO:0000313" key="2">
    <source>
        <dbReference type="Proteomes" id="UP000260823"/>
    </source>
</evidence>
<keyword evidence="2" id="KW-1185">Reference proteome</keyword>
<proteinExistence type="predicted"/>
<evidence type="ECO:0000313" key="1">
    <source>
        <dbReference type="EMBL" id="RFZ82997.1"/>
    </source>
</evidence>
<protein>
    <submittedName>
        <fullName evidence="1">Uncharacterized protein</fullName>
    </submittedName>
</protein>
<dbReference type="Proteomes" id="UP000260823">
    <property type="component" value="Unassembled WGS sequence"/>
</dbReference>
<dbReference type="RefSeq" id="WP_117383472.1">
    <property type="nucleotide sequence ID" value="NZ_QWDE01000002.1"/>
</dbReference>
<organism evidence="1 2">
    <name type="scientific">Mucilaginibacter terrenus</name>
    <dbReference type="NCBI Taxonomy" id="2482727"/>
    <lineage>
        <taxon>Bacteria</taxon>
        <taxon>Pseudomonadati</taxon>
        <taxon>Bacteroidota</taxon>
        <taxon>Sphingobacteriia</taxon>
        <taxon>Sphingobacteriales</taxon>
        <taxon>Sphingobacteriaceae</taxon>
        <taxon>Mucilaginibacter</taxon>
    </lineage>
</organism>